<proteinExistence type="inferred from homology"/>
<feature type="domain" description="Reverse transcriptase" evidence="4">
    <location>
        <begin position="485"/>
        <end position="744"/>
    </location>
</feature>
<accession>A0AAE0UGS0</accession>
<evidence type="ECO:0000313" key="6">
    <source>
        <dbReference type="Proteomes" id="UP001274896"/>
    </source>
</evidence>
<evidence type="ECO:0000256" key="1">
    <source>
        <dbReference type="ARBA" id="ARBA00010879"/>
    </source>
</evidence>
<keyword evidence="6" id="KW-1185">Reference proteome</keyword>
<comment type="caution">
    <text evidence="5">The sequence shown here is derived from an EMBL/GenBank/DDBJ whole genome shotgun (WGS) entry which is preliminary data.</text>
</comment>
<dbReference type="GO" id="GO:0004523">
    <property type="term" value="F:RNA-DNA hybrid ribonuclease activity"/>
    <property type="evidence" value="ECO:0007669"/>
    <property type="project" value="UniProtKB-EC"/>
</dbReference>
<gene>
    <name evidence="5" type="ORF">QTP70_020507</name>
</gene>
<dbReference type="SUPFAM" id="SSF53098">
    <property type="entry name" value="Ribonuclease H-like"/>
    <property type="match status" value="1"/>
</dbReference>
<dbReference type="InterPro" id="IPR043502">
    <property type="entry name" value="DNA/RNA_pol_sf"/>
</dbReference>
<organism evidence="5 6">
    <name type="scientific">Hemibagrus guttatus</name>
    <dbReference type="NCBI Taxonomy" id="175788"/>
    <lineage>
        <taxon>Eukaryota</taxon>
        <taxon>Metazoa</taxon>
        <taxon>Chordata</taxon>
        <taxon>Craniata</taxon>
        <taxon>Vertebrata</taxon>
        <taxon>Euteleostomi</taxon>
        <taxon>Actinopterygii</taxon>
        <taxon>Neopterygii</taxon>
        <taxon>Teleostei</taxon>
        <taxon>Ostariophysi</taxon>
        <taxon>Siluriformes</taxon>
        <taxon>Bagridae</taxon>
        <taxon>Hemibagrus</taxon>
    </lineage>
</organism>
<reference evidence="5" key="1">
    <citation type="submission" date="2023-06" db="EMBL/GenBank/DDBJ databases">
        <title>Male Hemibagrus guttatus genome.</title>
        <authorList>
            <person name="Bian C."/>
        </authorList>
    </citation>
    <scope>NUCLEOTIDE SEQUENCE</scope>
    <source>
        <strain evidence="5">Male_cb2023</strain>
        <tissue evidence="5">Muscle</tissue>
    </source>
</reference>
<keyword evidence="3" id="KW-0175">Coiled coil</keyword>
<dbReference type="Pfam" id="PF03372">
    <property type="entry name" value="Exo_endo_phos"/>
    <property type="match status" value="1"/>
</dbReference>
<protein>
    <recommendedName>
        <fullName evidence="2">ribonuclease H</fullName>
        <ecNumber evidence="2">3.1.26.4</ecNumber>
    </recommendedName>
</protein>
<dbReference type="SUPFAM" id="SSF56672">
    <property type="entry name" value="DNA/RNA polymerases"/>
    <property type="match status" value="1"/>
</dbReference>
<dbReference type="CDD" id="cd01650">
    <property type="entry name" value="RT_nLTR_like"/>
    <property type="match status" value="1"/>
</dbReference>
<evidence type="ECO:0000256" key="2">
    <source>
        <dbReference type="ARBA" id="ARBA00012180"/>
    </source>
</evidence>
<dbReference type="Pfam" id="PF00078">
    <property type="entry name" value="RVT_1"/>
    <property type="match status" value="1"/>
</dbReference>
<dbReference type="PANTHER" id="PTHR45913">
    <property type="entry name" value="EPM2A-INTERACTING PROTEIN 1"/>
    <property type="match status" value="1"/>
</dbReference>
<feature type="coiled-coil region" evidence="3">
    <location>
        <begin position="319"/>
        <end position="353"/>
    </location>
</feature>
<evidence type="ECO:0000313" key="5">
    <source>
        <dbReference type="EMBL" id="KAK3505709.1"/>
    </source>
</evidence>
<dbReference type="InterPro" id="IPR012337">
    <property type="entry name" value="RNaseH-like_sf"/>
</dbReference>
<dbReference type="PROSITE" id="PS50878">
    <property type="entry name" value="RT_POL"/>
    <property type="match status" value="1"/>
</dbReference>
<dbReference type="InterPro" id="IPR000477">
    <property type="entry name" value="RT_dom"/>
</dbReference>
<feature type="non-terminal residue" evidence="5">
    <location>
        <position position="1"/>
    </location>
</feature>
<dbReference type="Gene3D" id="3.60.10.10">
    <property type="entry name" value="Endonuclease/exonuclease/phosphatase"/>
    <property type="match status" value="1"/>
</dbReference>
<comment type="similarity">
    <text evidence="1">Belongs to the beta type-B retroviral polymerase family. HERV class-II K(HML-2) pol subfamily.</text>
</comment>
<dbReference type="PANTHER" id="PTHR45913:SF9">
    <property type="entry name" value="GENERAL TRANSCRIPTION FACTOR II-I REPEAT DOMAIN-CONTAINING PROTEIN 2-LIKE-RELATED"/>
    <property type="match status" value="1"/>
</dbReference>
<sequence length="1427" mass="165495">KGRELADMMERRKVDILCVQETRWKGSKARSIGAGFKLFYYGVDSKRNGVGVVLKEEFVRNVLEVKRVSDRVMSLKLEFEGVMLNVVSGYAPQVGCELEEKERFWSELDEVMESIPMGERVVIGADFNGHVGEGNTGDEEVMGKFGVKERNLEGQMVVDFAKRMDMGVVNTYFQKREEHRVTYMSGGRRTQVDYILCRRGNLKEISDCKVVVGESVARQHRMVVCRMTFMVCKMKRSKIEKKTKWWKLKKEECCEEFRQKLRQALGGQVVLPDDWETTAEVIRETGRKVLGVSSGRRKEDKETWWWNEEVQDSIQRKRLAKKKWDMDRTEENRQEYKELQRRVKREVSKAKQKAYEELYTRLDTREGEKDLYRLARQRDRDGKDVQQVRVIKDRDGRVLTSEESVQRRWKEYFEELMNEENEREKRVEGVNSVEQKVDKIRKDEVRKALKRMKSGKAVGPDDIPVEVWKCLGEAAVEFLANLFNRVLESERMPEEWRRSVLVPIFKNKGDVQSCSNYRGIKLMSHTMKVWERVVEARLRKVVEICEQQYGFMPRKSTTDAIFALRILMEKYRDGQKELHCVFVDLEKAYDRVPREELWYCMRKSGVAEKYVRVVQDMYERSRTVVRCAVGQTEEFNVEVGLHQGSALSPFLFAIVMDQLSEEVRQESPWTMMFADDIVICSESREQVEENLERWRFALERRGMKVSRSKTEYMCVNEREGSGTVRLQGEEVKKVQEFKYLGSTVQSNGECGKEVKKRVQAGWNGWRKVSGVLCDQKISARIKGKVYRTVVRPAMLYGLETVSLRKRQESELEVAELKMLRFSLGVTRLDRIRNEYIRGTAHVGRLGDKVREARLRWFGHVQRRDNVAVMKEYNVRRHYETKHQSYASYTGAERAQKFKQMAASLQAQQQFFFRANKIQENATAASYEVAQLIAQHGKPFSDGDFIKQCLIKVTEVMCPEKVQNFNNVSLSRNTVVRRIEDLSANLKLQLREKACAFDFYSIACDESTDATDTAQLLIFLRGVDHNFCCTEELLDMMSLKGTTTGGNIFDAVSEAIEKMGLKWDKLCGVTTDGAPAMTGERKGMASMVCVKVKESGGEAVRMHCIIHQEALCAKTVQLGDVMNTVVKTVNIIRARGLYHREFQAFLSDVDAEYGDVLYHSDVRWLSRGSLLQRFYSLRSEIDKFLKEKGRPLHKLSDPLWLADLAFLVDLTHHLNTLNKNLQGKEQLVSHLYAHMKAFCVKLRLFETQLRSFNAAHFPALSEIKSAFPKADLSAKKEKYASVITSLVTEFNQRFQDFSVIEKQIKLFSTPFLVDAEEVEESLQLELIEMQCDDSLKSQHQLLSLPDFYQSLDHAKFPLMRRHAKRMMSLFGSTYICEQTFSLLNQNKSRLRSRMTDSHLCEVLRVSTTKLSPDIPAILQSKGQHHCSH</sequence>
<dbReference type="EC" id="3.1.26.4" evidence="2"/>
<name>A0AAE0UGS0_9TELE</name>
<dbReference type="InterPro" id="IPR036691">
    <property type="entry name" value="Endo/exonu/phosph_ase_sf"/>
</dbReference>
<dbReference type="Proteomes" id="UP001274896">
    <property type="component" value="Unassembled WGS sequence"/>
</dbReference>
<evidence type="ECO:0000259" key="4">
    <source>
        <dbReference type="PROSITE" id="PS50878"/>
    </source>
</evidence>
<dbReference type="InterPro" id="IPR043128">
    <property type="entry name" value="Rev_trsase/Diguanyl_cyclase"/>
</dbReference>
<dbReference type="Gene3D" id="3.30.70.270">
    <property type="match status" value="1"/>
</dbReference>
<dbReference type="InterPro" id="IPR005135">
    <property type="entry name" value="Endo/exonuclease/phosphatase"/>
</dbReference>
<dbReference type="CDD" id="cd09076">
    <property type="entry name" value="L1-EN"/>
    <property type="match status" value="1"/>
</dbReference>
<dbReference type="SUPFAM" id="SSF56219">
    <property type="entry name" value="DNase I-like"/>
    <property type="match status" value="1"/>
</dbReference>
<dbReference type="EMBL" id="JAUCMX010000618">
    <property type="protein sequence ID" value="KAK3505709.1"/>
    <property type="molecule type" value="Genomic_DNA"/>
</dbReference>
<evidence type="ECO:0000256" key="3">
    <source>
        <dbReference type="SAM" id="Coils"/>
    </source>
</evidence>